<protein>
    <submittedName>
        <fullName evidence="2">Uncharacterized protein</fullName>
    </submittedName>
</protein>
<dbReference type="Gene3D" id="3.40.50.300">
    <property type="entry name" value="P-loop containing nucleotide triphosphate hydrolases"/>
    <property type="match status" value="1"/>
</dbReference>
<sequence>MDALKDGKSVFINRCNLEKEQRGEFVKLGGSTPVDVHVVVLDLPAKHCISRSMKRTGHEGNVQGGRVAAVVNRMLQKKELPKLSEGFARITCCQSESDVQSAVDAYSGLGPLDTLPSGYFDQKNTCAKVQLGIMRFLKKTDGPANTESTLKSVPDSNASRITEEKETSSKGTGSLSENFGKKSKEGEELFVGSVGSDVSLNDSATLAFPSISTANFQFDIILLSRKL</sequence>
<organism evidence="2 3">
    <name type="scientific">Malus domestica</name>
    <name type="common">Apple</name>
    <name type="synonym">Pyrus malus</name>
    <dbReference type="NCBI Taxonomy" id="3750"/>
    <lineage>
        <taxon>Eukaryota</taxon>
        <taxon>Viridiplantae</taxon>
        <taxon>Streptophyta</taxon>
        <taxon>Embryophyta</taxon>
        <taxon>Tracheophyta</taxon>
        <taxon>Spermatophyta</taxon>
        <taxon>Magnoliopsida</taxon>
        <taxon>eudicotyledons</taxon>
        <taxon>Gunneridae</taxon>
        <taxon>Pentapetalae</taxon>
        <taxon>rosids</taxon>
        <taxon>fabids</taxon>
        <taxon>Rosales</taxon>
        <taxon>Rosaceae</taxon>
        <taxon>Amygdaloideae</taxon>
        <taxon>Maleae</taxon>
        <taxon>Malus</taxon>
    </lineage>
</organism>
<evidence type="ECO:0000256" key="1">
    <source>
        <dbReference type="SAM" id="MobiDB-lite"/>
    </source>
</evidence>
<evidence type="ECO:0000313" key="2">
    <source>
        <dbReference type="EMBL" id="RXI01463.1"/>
    </source>
</evidence>
<dbReference type="AlphaFoldDB" id="A0A498K742"/>
<dbReference type="Proteomes" id="UP000290289">
    <property type="component" value="Chromosome 4"/>
</dbReference>
<reference evidence="2 3" key="1">
    <citation type="submission" date="2018-10" db="EMBL/GenBank/DDBJ databases">
        <title>A high-quality apple genome assembly.</title>
        <authorList>
            <person name="Hu J."/>
        </authorList>
    </citation>
    <scope>NUCLEOTIDE SEQUENCE [LARGE SCALE GENOMIC DNA]</scope>
    <source>
        <strain evidence="3">cv. HFTH1</strain>
        <tissue evidence="2">Young leaf</tissue>
    </source>
</reference>
<dbReference type="InterPro" id="IPR027417">
    <property type="entry name" value="P-loop_NTPase"/>
</dbReference>
<dbReference type="STRING" id="3750.A0A498K742"/>
<gene>
    <name evidence="2" type="ORF">DVH24_014812</name>
</gene>
<keyword evidence="3" id="KW-1185">Reference proteome</keyword>
<dbReference type="EMBL" id="RDQH01000330">
    <property type="protein sequence ID" value="RXI01463.1"/>
    <property type="molecule type" value="Genomic_DNA"/>
</dbReference>
<name>A0A498K742_MALDO</name>
<feature type="compositionally biased region" description="Polar residues" evidence="1">
    <location>
        <begin position="143"/>
        <end position="160"/>
    </location>
</feature>
<comment type="caution">
    <text evidence="2">The sequence shown here is derived from an EMBL/GenBank/DDBJ whole genome shotgun (WGS) entry which is preliminary data.</text>
</comment>
<feature type="region of interest" description="Disordered" evidence="1">
    <location>
        <begin position="143"/>
        <end position="180"/>
    </location>
</feature>
<evidence type="ECO:0000313" key="3">
    <source>
        <dbReference type="Proteomes" id="UP000290289"/>
    </source>
</evidence>
<proteinExistence type="predicted"/>
<accession>A0A498K742</accession>